<keyword evidence="8" id="KW-1185">Reference proteome</keyword>
<feature type="transmembrane region" description="Helical" evidence="6">
    <location>
        <begin position="113"/>
        <end position="135"/>
    </location>
</feature>
<organism evidence="7 8">
    <name type="scientific">Rhodovibrio sodomensis</name>
    <dbReference type="NCBI Taxonomy" id="1088"/>
    <lineage>
        <taxon>Bacteria</taxon>
        <taxon>Pseudomonadati</taxon>
        <taxon>Pseudomonadota</taxon>
        <taxon>Alphaproteobacteria</taxon>
        <taxon>Rhodospirillales</taxon>
        <taxon>Rhodovibrionaceae</taxon>
        <taxon>Rhodovibrio</taxon>
    </lineage>
</organism>
<feature type="transmembrane region" description="Helical" evidence="6">
    <location>
        <begin position="57"/>
        <end position="75"/>
    </location>
</feature>
<gene>
    <name evidence="7" type="ORF">CKO28_12055</name>
</gene>
<reference evidence="7 8" key="1">
    <citation type="journal article" date="2020" name="Microorganisms">
        <title>Osmotic Adaptation and Compatible Solute Biosynthesis of Phototrophic Bacteria as Revealed from Genome Analyses.</title>
        <authorList>
            <person name="Imhoff J.F."/>
            <person name="Rahn T."/>
            <person name="Kunzel S."/>
            <person name="Keller A."/>
            <person name="Neulinger S.C."/>
        </authorList>
    </citation>
    <scope>NUCLEOTIDE SEQUENCE [LARGE SCALE GENOMIC DNA]</scope>
    <source>
        <strain evidence="7 8">DSM 9895</strain>
    </source>
</reference>
<keyword evidence="3 6" id="KW-0812">Transmembrane</keyword>
<comment type="caution">
    <text evidence="7">The sequence shown here is derived from an EMBL/GenBank/DDBJ whole genome shotgun (WGS) entry which is preliminary data.</text>
</comment>
<dbReference type="EMBL" id="NRRL01000030">
    <property type="protein sequence ID" value="MBK1668763.1"/>
    <property type="molecule type" value="Genomic_DNA"/>
</dbReference>
<evidence type="ECO:0000256" key="6">
    <source>
        <dbReference type="SAM" id="Phobius"/>
    </source>
</evidence>
<dbReference type="InterPro" id="IPR038330">
    <property type="entry name" value="TspO/MBR-related_sf"/>
</dbReference>
<dbReference type="PIRSF" id="PIRSF005859">
    <property type="entry name" value="PBR"/>
    <property type="match status" value="1"/>
</dbReference>
<accession>A0ABS1DGW1</accession>
<evidence type="ECO:0000256" key="3">
    <source>
        <dbReference type="ARBA" id="ARBA00022692"/>
    </source>
</evidence>
<comment type="similarity">
    <text evidence="2">Belongs to the TspO/BZRP family.</text>
</comment>
<evidence type="ECO:0000313" key="8">
    <source>
        <dbReference type="Proteomes" id="UP001296873"/>
    </source>
</evidence>
<dbReference type="Pfam" id="PF03073">
    <property type="entry name" value="TspO_MBR"/>
    <property type="match status" value="1"/>
</dbReference>
<comment type="subcellular location">
    <subcellularLocation>
        <location evidence="1">Membrane</location>
        <topology evidence="1">Multi-pass membrane protein</topology>
    </subcellularLocation>
</comment>
<proteinExistence type="inferred from homology"/>
<feature type="transmembrane region" description="Helical" evidence="6">
    <location>
        <begin position="87"/>
        <end position="107"/>
    </location>
</feature>
<dbReference type="PANTHER" id="PTHR10057:SF0">
    <property type="entry name" value="TRANSLOCATOR PROTEIN"/>
    <property type="match status" value="1"/>
</dbReference>
<feature type="transmembrane region" description="Helical" evidence="6">
    <location>
        <begin position="142"/>
        <end position="163"/>
    </location>
</feature>
<evidence type="ECO:0008006" key="9">
    <source>
        <dbReference type="Google" id="ProtNLM"/>
    </source>
</evidence>
<dbReference type="Gene3D" id="1.20.1260.100">
    <property type="entry name" value="TspO/MBR protein"/>
    <property type="match status" value="1"/>
</dbReference>
<sequence length="167" mass="18166">MQAATPARRSRGRQALILAAFLALVFAVYGASVSVTQPAIEGWYADLAKPGFTPPNVAFPIAWTAIFLLMALAGWQAWRRSVPGTFGWPLACFLTQLALNFAWSALFFGEGEILLALIDVIALILALLATTVAFWQISRPAGVMLLPYLAWLCFATVLNAEILRLNP</sequence>
<evidence type="ECO:0000313" key="7">
    <source>
        <dbReference type="EMBL" id="MBK1668763.1"/>
    </source>
</evidence>
<evidence type="ECO:0000256" key="4">
    <source>
        <dbReference type="ARBA" id="ARBA00022989"/>
    </source>
</evidence>
<evidence type="ECO:0000256" key="1">
    <source>
        <dbReference type="ARBA" id="ARBA00004141"/>
    </source>
</evidence>
<dbReference type="PANTHER" id="PTHR10057">
    <property type="entry name" value="PERIPHERAL-TYPE BENZODIAZEPINE RECEPTOR"/>
    <property type="match status" value="1"/>
</dbReference>
<evidence type="ECO:0000256" key="2">
    <source>
        <dbReference type="ARBA" id="ARBA00007524"/>
    </source>
</evidence>
<evidence type="ECO:0000256" key="5">
    <source>
        <dbReference type="ARBA" id="ARBA00023136"/>
    </source>
</evidence>
<name>A0ABS1DGW1_9PROT</name>
<protein>
    <recommendedName>
        <fullName evidence="9">Tryptophan-rich sensory protein</fullName>
    </recommendedName>
</protein>
<dbReference type="InterPro" id="IPR004307">
    <property type="entry name" value="TspO_MBR"/>
</dbReference>
<keyword evidence="5 6" id="KW-0472">Membrane</keyword>
<keyword evidence="4 6" id="KW-1133">Transmembrane helix</keyword>
<dbReference type="CDD" id="cd15904">
    <property type="entry name" value="TSPO_MBR"/>
    <property type="match status" value="1"/>
</dbReference>
<dbReference type="Proteomes" id="UP001296873">
    <property type="component" value="Unassembled WGS sequence"/>
</dbReference>